<keyword evidence="2" id="KW-1185">Reference proteome</keyword>
<accession>A0A3D9Z367</accession>
<protein>
    <submittedName>
        <fullName evidence="1">LPS-assembly lipoprotein</fullName>
    </submittedName>
</protein>
<dbReference type="RefSeq" id="WP_115835301.1">
    <property type="nucleotide sequence ID" value="NZ_CP025086.1"/>
</dbReference>
<evidence type="ECO:0000313" key="1">
    <source>
        <dbReference type="EMBL" id="REF89547.1"/>
    </source>
</evidence>
<comment type="caution">
    <text evidence="1">The sequence shown here is derived from an EMBL/GenBank/DDBJ whole genome shotgun (WGS) entry which is preliminary data.</text>
</comment>
<reference evidence="1 2" key="1">
    <citation type="submission" date="2018-08" db="EMBL/GenBank/DDBJ databases">
        <title>Genomic Encyclopedia of Type Strains, Phase IV (KMG-IV): sequencing the most valuable type-strain genomes for metagenomic binning, comparative biology and taxonomic classification.</title>
        <authorList>
            <person name="Goeker M."/>
        </authorList>
    </citation>
    <scope>NUCLEOTIDE SEQUENCE [LARGE SCALE GENOMIC DNA]</scope>
    <source>
        <strain evidence="1 2">BW863</strain>
    </source>
</reference>
<dbReference type="EMBL" id="QUMO01000001">
    <property type="protein sequence ID" value="REF89547.1"/>
    <property type="molecule type" value="Genomic_DNA"/>
</dbReference>
<dbReference type="PROSITE" id="PS51257">
    <property type="entry name" value="PROKAR_LIPOPROTEIN"/>
    <property type="match status" value="1"/>
</dbReference>
<dbReference type="Gene3D" id="3.30.160.150">
    <property type="entry name" value="Lipoprotein like domain"/>
    <property type="match status" value="1"/>
</dbReference>
<sequence>MSLPDPRPVLVRLGLLLPLLWLGGCIEEVRPLYGSGSFLANGAQAEKMQSVAVDEISGRLGHYLGDNLKLDLNGTGEPTDPKYHLVITLTESTETPLIDTVEGLATSATIVTTARFRLVPTANEKVFVGKAYVAASYDRNINRFTNVRAARDAEIRDARRLADEITTQVAAELASRN</sequence>
<gene>
    <name evidence="1" type="ORF">DES32_0771</name>
</gene>
<dbReference type="AlphaFoldDB" id="A0A3D9Z367"/>
<organism evidence="1 2">
    <name type="scientific">Methylovirgula ligni</name>
    <dbReference type="NCBI Taxonomy" id="569860"/>
    <lineage>
        <taxon>Bacteria</taxon>
        <taxon>Pseudomonadati</taxon>
        <taxon>Pseudomonadota</taxon>
        <taxon>Alphaproteobacteria</taxon>
        <taxon>Hyphomicrobiales</taxon>
        <taxon>Beijerinckiaceae</taxon>
        <taxon>Methylovirgula</taxon>
    </lineage>
</organism>
<evidence type="ECO:0000313" key="2">
    <source>
        <dbReference type="Proteomes" id="UP000256900"/>
    </source>
</evidence>
<keyword evidence="1" id="KW-0449">Lipoprotein</keyword>
<proteinExistence type="predicted"/>
<dbReference type="OrthoDB" id="7678210at2"/>
<dbReference type="Proteomes" id="UP000256900">
    <property type="component" value="Unassembled WGS sequence"/>
</dbReference>
<name>A0A3D9Z367_9HYPH</name>